<sequence>MSFKKASRTKSLSLSGDDFPLRSVGGNVAGKPKAAFSTLKRPEDTLKIMKYIDDNVIGKGVAFLGPYGRRKVVYADYASSGRSLQFLEDYINKEVLPAFGDISCISAVTGLQSQLYDNEARDLVRAAVGANGDDEIIFCDNPAERLCYLLSNPNVCDLSQSQFNNNSHSAISANVSLSALHQQSLQLGTSIRHNSFSNTSALSDSVVDITQLPSAAPPILFVSTSEPVSNLRSWIDAGWQIERILKNHEGFLDLVDLEKRLQHFSEARRKMVGLFSGASRLTGILADDVATTILLHQYDALSIWDHSMAASCAPICTNPILPGAQKDAIFFHCNRLVGGVQAPGVLVIKRRLIEHSTSFMTDSVGVVGAVRAGLVLQLKESLGSQAIMGRMEKTCKQMLAHVRTIPEIVLLGPPCTTAKRLTTLCFMVRHPRGAFLHHRFVVAVLNDVFGIQATADNMMSDSLGINPQLMVEYEKLLHDESLKAGCLHPGYTRITFPIFMPEAEVAFILEALKMVATEAWKLLPQYEVDARSGEWRHHSNSLAKERKWLGAIRYIDGKMLFSDRRISGPGTFPQNYSDCLQTARNLFNRARKMAQRSTTDEIVLKLSHAAMEHLRWYMLSGEAHELLLGHSHSVKNCVPFDPTRIPENSSLMLIHRHHSLSALDIKRFKSRSLPASPLQISNRRQNSSSSSPYQSHSPTPTSSPPMVRFSVGGEVTPMLNVTSLASGHVSSTSAAGITVGPGGPIGRDMNVSRNRCHSWGAASYRTHIGGTGLTARDVDVSEAQSTDTHDFSDGSSVTTLQALGPHTRASLGLEPHHHQARSYQTQQSMPAAPSQQQQQQRPQLRRPLSMMGTGGASAPIPILPPSGRLPKQRSCSCSSQTDAVSLTQRNDSPPHPGTASPTPSLPNLRSLMGSSCSESTEDIQAYVKEMTKELATEIKSEIREVISKVEDVLESTDSIEMSSLVNFNSLGPQSHPAPADSKRDSICTSDVVDYLREFSKEMTNEVKSEIRDVVNAVDGIISPEGFLGARKNSPPDIVRSSNGGTAAAAAGGTSNAASVGGAAPHKLLIKQRYSDITPDAKLHRPRSADHDNSKHRSESFPRPSSAASPDYMMGPLHGAAGPIAACKSFDPRSTMSSQDSGINMNFCDAPDDSAGGRVRATGRTVGHDSRIRTVSADVDNTTHKPAIPPRRLISEPSGGSIVETSPNTDTASPNDRHPPGPADATTGKSPLTRQQHVLNRTPSGETVVGHVTPGTTGGVQWHQMPKEVWKQAAEALDEYRMLQEGDRVLVCLSGSSSTLCLLHLLRQFCQTRRLKVQLAAVTVGSADSGVDPRALMLYLKELDVPYFYEPLASHESLTDQLMHHARHRQYNVLAMASTLDKLADRFLTSLLHRGELCALPAVQRSEDVSKSHPEGAVRIIRPLLFLREKTFEQFAAAHGLPCRRTTERSGSNTGDRSLGELLQQQEQLNPLVYQNIRNALRPILSLRTEASKSAYEMLRSSLNTRE</sequence>
<evidence type="ECO:0000256" key="1">
    <source>
        <dbReference type="SAM" id="MobiDB-lite"/>
    </source>
</evidence>
<dbReference type="Gene3D" id="3.90.1150.10">
    <property type="entry name" value="Aspartate Aminotransferase, domain 1"/>
    <property type="match status" value="1"/>
</dbReference>
<accession>A0A6E8WDV9</accession>
<feature type="compositionally biased region" description="Polar residues" evidence="1">
    <location>
        <begin position="1202"/>
        <end position="1213"/>
    </location>
</feature>
<feature type="compositionally biased region" description="Polar residues" evidence="1">
    <location>
        <begin position="1131"/>
        <end position="1143"/>
    </location>
</feature>
<dbReference type="Gene3D" id="3.40.50.620">
    <property type="entry name" value="HUPs"/>
    <property type="match status" value="1"/>
</dbReference>
<reference evidence="2" key="2">
    <citation type="submission" date="2020-05" db="UniProtKB">
        <authorList>
            <consortium name="EnsemblMetazoa"/>
        </authorList>
    </citation>
    <scope>IDENTIFICATION</scope>
    <source>
        <strain evidence="2">Ngousso</strain>
    </source>
</reference>
<dbReference type="PANTHER" id="PTHR43686:SF1">
    <property type="entry name" value="AMINOTRAN_5 DOMAIN-CONTAINING PROTEIN"/>
    <property type="match status" value="1"/>
</dbReference>
<feature type="compositionally biased region" description="Low complexity" evidence="1">
    <location>
        <begin position="826"/>
        <end position="850"/>
    </location>
</feature>
<dbReference type="InterPro" id="IPR015422">
    <property type="entry name" value="PyrdxlP-dep_Trfase_small"/>
</dbReference>
<dbReference type="SUPFAM" id="SSF52402">
    <property type="entry name" value="Adenine nucleotide alpha hydrolases-like"/>
    <property type="match status" value="1"/>
</dbReference>
<dbReference type="VEuPathDB" id="VectorBase:ACON2_041604"/>
<evidence type="ECO:0000313" key="2">
    <source>
        <dbReference type="EnsemblMetazoa" id="ACON029577-PA"/>
    </source>
</evidence>
<feature type="region of interest" description="Disordered" evidence="1">
    <location>
        <begin position="1180"/>
        <end position="1231"/>
    </location>
</feature>
<dbReference type="VEuPathDB" id="VectorBase:ACMO_005920"/>
<organism evidence="2 3">
    <name type="scientific">Anopheles coluzzii</name>
    <name type="common">African malaria mosquito</name>
    <dbReference type="NCBI Taxonomy" id="1518534"/>
    <lineage>
        <taxon>Eukaryota</taxon>
        <taxon>Metazoa</taxon>
        <taxon>Ecdysozoa</taxon>
        <taxon>Arthropoda</taxon>
        <taxon>Hexapoda</taxon>
        <taxon>Insecta</taxon>
        <taxon>Pterygota</taxon>
        <taxon>Neoptera</taxon>
        <taxon>Endopterygota</taxon>
        <taxon>Diptera</taxon>
        <taxon>Nematocera</taxon>
        <taxon>Culicoidea</taxon>
        <taxon>Culicidae</taxon>
        <taxon>Anophelinae</taxon>
        <taxon>Anopheles</taxon>
    </lineage>
</organism>
<dbReference type="InterPro" id="IPR015421">
    <property type="entry name" value="PyrdxlP-dep_Trfase_major"/>
</dbReference>
<protein>
    <submittedName>
        <fullName evidence="2">ATP_bind_3 domain-containing protein</fullName>
    </submittedName>
</protein>
<reference key="1">
    <citation type="journal article" date="2019" name="Genes (Basel)">
        <title>A High-Quality De novo Genome Assembly from a Single Mosquito Using PacBio Sequencing.</title>
        <authorList>
            <person name="Kingan S.B."/>
            <person name="Heaton H."/>
            <person name="Cudini J."/>
            <person name="Lambert C.C."/>
            <person name="Baybayan P."/>
            <person name="Galvin B.D."/>
            <person name="Durbin R."/>
            <person name="Korlach J."/>
            <person name="Lawniczak M.K.N."/>
        </authorList>
    </citation>
    <scope>NUCLEOTIDE SEQUENCE [LARGE SCALE GENOMIC DNA]</scope>
    <source>
        <strain>Mali-NIH</strain>
    </source>
</reference>
<feature type="compositionally biased region" description="Low complexity" evidence="1">
    <location>
        <begin position="681"/>
        <end position="700"/>
    </location>
</feature>
<dbReference type="InterPro" id="IPR014729">
    <property type="entry name" value="Rossmann-like_a/b/a_fold"/>
</dbReference>
<dbReference type="SUPFAM" id="SSF53383">
    <property type="entry name" value="PLP-dependent transferases"/>
    <property type="match status" value="1"/>
</dbReference>
<feature type="region of interest" description="Disordered" evidence="1">
    <location>
        <begin position="815"/>
        <end position="914"/>
    </location>
</feature>
<dbReference type="Proteomes" id="UP001105220">
    <property type="component" value="Unplaced"/>
</dbReference>
<feature type="compositionally biased region" description="Polar residues" evidence="1">
    <location>
        <begin position="873"/>
        <end position="891"/>
    </location>
</feature>
<proteinExistence type="predicted"/>
<feature type="compositionally biased region" description="Basic and acidic residues" evidence="1">
    <location>
        <begin position="1078"/>
        <end position="1099"/>
    </location>
</feature>
<dbReference type="VEuPathDB" id="VectorBase:ACON029577"/>
<dbReference type="Gene3D" id="3.40.640.10">
    <property type="entry name" value="Type I PLP-dependent aspartate aminotransferase-like (Major domain)"/>
    <property type="match status" value="1"/>
</dbReference>
<dbReference type="EnsemblMetazoa" id="ACON029577-RA">
    <property type="protein sequence ID" value="ACON029577-PA"/>
    <property type="gene ID" value="ACON029577"/>
</dbReference>
<dbReference type="PANTHER" id="PTHR43686">
    <property type="entry name" value="SULFURTRANSFERASE-RELATED"/>
    <property type="match status" value="1"/>
</dbReference>
<feature type="compositionally biased region" description="Low complexity" evidence="1">
    <location>
        <begin position="1040"/>
        <end position="1060"/>
    </location>
</feature>
<evidence type="ECO:0000313" key="3">
    <source>
        <dbReference type="Proteomes" id="UP001105220"/>
    </source>
</evidence>
<feature type="region of interest" description="Disordered" evidence="1">
    <location>
        <begin position="1077"/>
        <end position="1114"/>
    </location>
</feature>
<feature type="region of interest" description="Disordered" evidence="1">
    <location>
        <begin position="1024"/>
        <end position="1060"/>
    </location>
</feature>
<name>A0A6E8WDV9_ANOCL</name>
<dbReference type="InterPro" id="IPR015424">
    <property type="entry name" value="PyrdxlP-dep_Trfase"/>
</dbReference>
<feature type="region of interest" description="Disordered" evidence="1">
    <location>
        <begin position="675"/>
        <end position="711"/>
    </location>
</feature>
<feature type="region of interest" description="Disordered" evidence="1">
    <location>
        <begin position="1130"/>
        <end position="1163"/>
    </location>
</feature>
<keyword evidence="3" id="KW-1185">Reference proteome</keyword>
<feature type="compositionally biased region" description="Polar residues" evidence="1">
    <location>
        <begin position="899"/>
        <end position="914"/>
    </location>
</feature>